<dbReference type="EMBL" id="LLXH01000681">
    <property type="protein sequence ID" value="PKC63980.1"/>
    <property type="molecule type" value="Genomic_DNA"/>
</dbReference>
<reference evidence="2 3" key="1">
    <citation type="submission" date="2017-10" db="EMBL/GenBank/DDBJ databases">
        <title>Extensive intraspecific genome diversity in a model arbuscular mycorrhizal fungus.</title>
        <authorList>
            <person name="Chen E.C.H."/>
            <person name="Morin E."/>
            <person name="Baudet D."/>
            <person name="Noel J."/>
            <person name="Ndikumana S."/>
            <person name="Charron P."/>
            <person name="St-Onge C."/>
            <person name="Giorgi J."/>
            <person name="Grigoriev I.V."/>
            <person name="Roux C."/>
            <person name="Martin F.M."/>
            <person name="Corradi N."/>
        </authorList>
    </citation>
    <scope>NUCLEOTIDE SEQUENCE [LARGE SCALE GENOMIC DNA]</scope>
    <source>
        <strain evidence="2 3">A1</strain>
    </source>
</reference>
<gene>
    <name evidence="2" type="ORF">RhiirA1_422107</name>
</gene>
<evidence type="ECO:0000256" key="1">
    <source>
        <dbReference type="SAM" id="Phobius"/>
    </source>
</evidence>
<name>A0A2N0RKZ3_9GLOM</name>
<dbReference type="VEuPathDB" id="FungiDB:RhiirA1_422107"/>
<feature type="transmembrane region" description="Helical" evidence="1">
    <location>
        <begin position="48"/>
        <end position="69"/>
    </location>
</feature>
<evidence type="ECO:0000313" key="2">
    <source>
        <dbReference type="EMBL" id="PKC63980.1"/>
    </source>
</evidence>
<keyword evidence="1" id="KW-0472">Membrane</keyword>
<proteinExistence type="predicted"/>
<reference evidence="2 3" key="2">
    <citation type="submission" date="2017-10" db="EMBL/GenBank/DDBJ databases">
        <title>Genome analyses suggest a sexual origin of heterokaryosis in a supposedly ancient asexual fungus.</title>
        <authorList>
            <person name="Corradi N."/>
            <person name="Sedzielewska K."/>
            <person name="Noel J."/>
            <person name="Charron P."/>
            <person name="Farinelli L."/>
            <person name="Marton T."/>
            <person name="Kruger M."/>
            <person name="Pelin A."/>
            <person name="Brachmann A."/>
            <person name="Corradi N."/>
        </authorList>
    </citation>
    <scope>NUCLEOTIDE SEQUENCE [LARGE SCALE GENOMIC DNA]</scope>
    <source>
        <strain evidence="2 3">A1</strain>
    </source>
</reference>
<protein>
    <submittedName>
        <fullName evidence="2">Uncharacterized protein</fullName>
    </submittedName>
</protein>
<comment type="caution">
    <text evidence="2">The sequence shown here is derived from an EMBL/GenBank/DDBJ whole genome shotgun (WGS) entry which is preliminary data.</text>
</comment>
<keyword evidence="1" id="KW-0812">Transmembrane</keyword>
<keyword evidence="1" id="KW-1133">Transmembrane helix</keyword>
<organism evidence="2 3">
    <name type="scientific">Rhizophagus irregularis</name>
    <dbReference type="NCBI Taxonomy" id="588596"/>
    <lineage>
        <taxon>Eukaryota</taxon>
        <taxon>Fungi</taxon>
        <taxon>Fungi incertae sedis</taxon>
        <taxon>Mucoromycota</taxon>
        <taxon>Glomeromycotina</taxon>
        <taxon>Glomeromycetes</taxon>
        <taxon>Glomerales</taxon>
        <taxon>Glomeraceae</taxon>
        <taxon>Rhizophagus</taxon>
    </lineage>
</organism>
<dbReference type="Proteomes" id="UP000232688">
    <property type="component" value="Unassembled WGS sequence"/>
</dbReference>
<evidence type="ECO:0000313" key="3">
    <source>
        <dbReference type="Proteomes" id="UP000232688"/>
    </source>
</evidence>
<accession>A0A2N0RKZ3</accession>
<sequence>MDIFDAKLSSTAEKKIIHASVISLIIGDIPRFYLLLKTFVPLTEFSAIPMTSLFLTLLVLFFGFFYRLYESMIRNYENPTIQELVISKKQFSEA</sequence>
<dbReference type="AlphaFoldDB" id="A0A2N0RKZ3"/>